<sequence length="383" mass="40109">MMHAGRRERHWCDAPPPVRRLARVAKSLVLAGVLMAAGTVAMSKPAVAEVDYSRFWPATVSGFVLPASDALAEAALPLATGIETACTGGATEPFAAAFTEAVGAVARLSMLRVGALADENRLERIAFIPDGRGVVRRQVTRLIADRDQTALEAARLRDKSVALQGLTALEWVAFDKDGKVLLADSGEEGAYRCAYAAALAARLGDTAREIRDAFAAPSGQTALLLSPAPENGLAKTHKEAAGFVFNALMTSLELVRDQMLAPLVGEGAPASRVARVPFSRSHNGTAYLSGAIDGLSQAFSAAGFAQASEDAAWIGNTLGFERSNALKALEAVPADLQAALADKEASERLAYVLTILTGLRTTLGGELAAYLDFRGGFNALDGD</sequence>
<evidence type="ECO:0000259" key="3">
    <source>
        <dbReference type="Pfam" id="PF09375"/>
    </source>
</evidence>
<dbReference type="Proteomes" id="UP000219331">
    <property type="component" value="Unassembled WGS sequence"/>
</dbReference>
<dbReference type="STRING" id="538381.GCA_001696535_03958"/>
<accession>A0A285TC75</accession>
<evidence type="ECO:0000313" key="5">
    <source>
        <dbReference type="Proteomes" id="UP000219331"/>
    </source>
</evidence>
<dbReference type="EMBL" id="OBML01000010">
    <property type="protein sequence ID" value="SOC19772.1"/>
    <property type="molecule type" value="Genomic_DNA"/>
</dbReference>
<evidence type="ECO:0000256" key="1">
    <source>
        <dbReference type="ARBA" id="ARBA00004196"/>
    </source>
</evidence>
<dbReference type="OrthoDB" id="5729110at2"/>
<dbReference type="InterPro" id="IPR038352">
    <property type="entry name" value="Imelysin_sf"/>
</dbReference>
<keyword evidence="5" id="KW-1185">Reference proteome</keyword>
<proteinExistence type="predicted"/>
<protein>
    <recommendedName>
        <fullName evidence="3">Imelysin-like domain-containing protein</fullName>
    </recommendedName>
</protein>
<gene>
    <name evidence="4" type="ORF">SAMN05421512_11097</name>
</gene>
<dbReference type="Gene3D" id="1.20.1420.20">
    <property type="entry name" value="M75 peptidase, HXXE motif"/>
    <property type="match status" value="1"/>
</dbReference>
<dbReference type="Pfam" id="PF09375">
    <property type="entry name" value="Peptidase_M75"/>
    <property type="match status" value="1"/>
</dbReference>
<dbReference type="CDD" id="cd14659">
    <property type="entry name" value="Imelysin-like_IPPA"/>
    <property type="match status" value="1"/>
</dbReference>
<name>A0A285TC75_9HYPH</name>
<organism evidence="4 5">
    <name type="scientific">Stappia indica</name>
    <dbReference type="NCBI Taxonomy" id="538381"/>
    <lineage>
        <taxon>Bacteria</taxon>
        <taxon>Pseudomonadati</taxon>
        <taxon>Pseudomonadota</taxon>
        <taxon>Alphaproteobacteria</taxon>
        <taxon>Hyphomicrobiales</taxon>
        <taxon>Stappiaceae</taxon>
        <taxon>Stappia</taxon>
    </lineage>
</organism>
<evidence type="ECO:0000256" key="2">
    <source>
        <dbReference type="ARBA" id="ARBA00022729"/>
    </source>
</evidence>
<dbReference type="GO" id="GO:0030313">
    <property type="term" value="C:cell envelope"/>
    <property type="evidence" value="ECO:0007669"/>
    <property type="project" value="UniProtKB-SubCell"/>
</dbReference>
<dbReference type="InterPro" id="IPR018976">
    <property type="entry name" value="Imelysin-like"/>
</dbReference>
<reference evidence="4 5" key="1">
    <citation type="submission" date="2017-08" db="EMBL/GenBank/DDBJ databases">
        <authorList>
            <person name="de Groot N.N."/>
        </authorList>
    </citation>
    <scope>NUCLEOTIDE SEQUENCE [LARGE SCALE GENOMIC DNA]</scope>
    <source>
        <strain evidence="4 5">USBA 352</strain>
    </source>
</reference>
<dbReference type="InterPro" id="IPR034984">
    <property type="entry name" value="Imelysin-like_IPPA"/>
</dbReference>
<feature type="domain" description="Imelysin-like" evidence="3">
    <location>
        <begin position="67"/>
        <end position="360"/>
    </location>
</feature>
<evidence type="ECO:0000313" key="4">
    <source>
        <dbReference type="EMBL" id="SOC19772.1"/>
    </source>
</evidence>
<dbReference type="AlphaFoldDB" id="A0A285TC75"/>
<keyword evidence="2" id="KW-0732">Signal</keyword>
<comment type="subcellular location">
    <subcellularLocation>
        <location evidence="1">Cell envelope</location>
    </subcellularLocation>
</comment>